<sequence>MSIQNRATVFGPNILRPKVNHPETVFGGTALVQQLMSIMINEHSDPFLHNVLKATSVGQDAKSFESELTASSPISNRETTSKNGANINTFGTHSHTSPAVGEIELAKMIKDIRSGYSRTNARQSIGRSQSTSRENLPLHTEVGQQASSFGAPNDVLNGNFTIQLHGDKSVNHPLLNKAGIQTTAAHVQSDTGTSVTNTSNIWNEKQRDDLWESGESTYKSKLSMYDNITVSLVNTEDVQSDHSPPWSTSSCEISLDDHFQSSGTTCPEEELERSSSELSITAPLRPETPGNTQMPEFAFGYSGSSENNTTFVSLNDPSYCALRGFAATFKRKLVKQKEQYETRIEGLEKRHQELEQEVQNLHLNLNQQRICYDIARIKLRNIERAREDAEKRNDKLQMEMEQFFDTFGDLDHRHQDQ</sequence>
<reference evidence="6" key="1">
    <citation type="journal article" date="2006" name="Science">
        <title>Ancient noncoding elements conserved in the human genome.</title>
        <authorList>
            <person name="Venkatesh B."/>
            <person name="Kirkness E.F."/>
            <person name="Loh Y.H."/>
            <person name="Halpern A.L."/>
            <person name="Lee A.P."/>
            <person name="Johnson J."/>
            <person name="Dandona N."/>
            <person name="Viswanathan L.D."/>
            <person name="Tay A."/>
            <person name="Venter J.C."/>
            <person name="Strausberg R.L."/>
            <person name="Brenner S."/>
        </authorList>
    </citation>
    <scope>NUCLEOTIDE SEQUENCE [LARGE SCALE GENOMIC DNA]</scope>
</reference>
<reference evidence="6" key="2">
    <citation type="journal article" date="2007" name="PLoS Biol.">
        <title>Survey sequencing and comparative analysis of the elephant shark (Callorhinchus milii) genome.</title>
        <authorList>
            <person name="Venkatesh B."/>
            <person name="Kirkness E.F."/>
            <person name="Loh Y.H."/>
            <person name="Halpern A.L."/>
            <person name="Lee A.P."/>
            <person name="Johnson J."/>
            <person name="Dandona N."/>
            <person name="Viswanathan L.D."/>
            <person name="Tay A."/>
            <person name="Venter J.C."/>
            <person name="Strausberg R.L."/>
            <person name="Brenner S."/>
        </authorList>
    </citation>
    <scope>NUCLEOTIDE SEQUENCE [LARGE SCALE GENOMIC DNA]</scope>
</reference>
<feature type="compositionally biased region" description="Polar residues" evidence="3">
    <location>
        <begin position="66"/>
        <end position="84"/>
    </location>
</feature>
<dbReference type="Proteomes" id="UP000314986">
    <property type="component" value="Unassembled WGS sequence"/>
</dbReference>
<dbReference type="GO" id="GO:0035021">
    <property type="term" value="P:negative regulation of Rac protein signal transduction"/>
    <property type="evidence" value="ECO:0007669"/>
    <property type="project" value="TreeGrafter"/>
</dbReference>
<dbReference type="GeneTree" id="ENSGT00950000183015"/>
<evidence type="ECO:0000259" key="4">
    <source>
        <dbReference type="PROSITE" id="PS50238"/>
    </source>
</evidence>
<dbReference type="GO" id="GO:0007165">
    <property type="term" value="P:signal transduction"/>
    <property type="evidence" value="ECO:0007669"/>
    <property type="project" value="InterPro"/>
</dbReference>
<evidence type="ECO:0000256" key="2">
    <source>
        <dbReference type="SAM" id="Coils"/>
    </source>
</evidence>
<dbReference type="PROSITE" id="PS50238">
    <property type="entry name" value="RHOGAP"/>
    <property type="match status" value="1"/>
</dbReference>
<evidence type="ECO:0000256" key="1">
    <source>
        <dbReference type="ARBA" id="ARBA00022468"/>
    </source>
</evidence>
<reference evidence="6" key="3">
    <citation type="journal article" date="2014" name="Nature">
        <title>Elephant shark genome provides unique insights into gnathostome evolution.</title>
        <authorList>
            <consortium name="International Elephant Shark Genome Sequencing Consortium"/>
            <person name="Venkatesh B."/>
            <person name="Lee A.P."/>
            <person name="Ravi V."/>
            <person name="Maurya A.K."/>
            <person name="Lian M.M."/>
            <person name="Swann J.B."/>
            <person name="Ohta Y."/>
            <person name="Flajnik M.F."/>
            <person name="Sutoh Y."/>
            <person name="Kasahara M."/>
            <person name="Hoon S."/>
            <person name="Gangu V."/>
            <person name="Roy S.W."/>
            <person name="Irimia M."/>
            <person name="Korzh V."/>
            <person name="Kondrychyn I."/>
            <person name="Lim Z.W."/>
            <person name="Tay B.H."/>
            <person name="Tohari S."/>
            <person name="Kong K.W."/>
            <person name="Ho S."/>
            <person name="Lorente-Galdos B."/>
            <person name="Quilez J."/>
            <person name="Marques-Bonet T."/>
            <person name="Raney B.J."/>
            <person name="Ingham P.W."/>
            <person name="Tay A."/>
            <person name="Hillier L.W."/>
            <person name="Minx P."/>
            <person name="Boehm T."/>
            <person name="Wilson R.K."/>
            <person name="Brenner S."/>
            <person name="Warren W.C."/>
        </authorList>
    </citation>
    <scope>NUCLEOTIDE SEQUENCE [LARGE SCALE GENOMIC DNA]</scope>
</reference>
<keyword evidence="6" id="KW-1185">Reference proteome</keyword>
<protein>
    <recommendedName>
        <fullName evidence="4">Rho-GAP domain-containing protein</fullName>
    </recommendedName>
</protein>
<proteinExistence type="predicted"/>
<feature type="region of interest" description="Disordered" evidence="3">
    <location>
        <begin position="64"/>
        <end position="84"/>
    </location>
</feature>
<organism evidence="5 6">
    <name type="scientific">Callorhinchus milii</name>
    <name type="common">Ghost shark</name>
    <dbReference type="NCBI Taxonomy" id="7868"/>
    <lineage>
        <taxon>Eukaryota</taxon>
        <taxon>Metazoa</taxon>
        <taxon>Chordata</taxon>
        <taxon>Craniata</taxon>
        <taxon>Vertebrata</taxon>
        <taxon>Chondrichthyes</taxon>
        <taxon>Holocephali</taxon>
        <taxon>Chimaeriformes</taxon>
        <taxon>Callorhinchidae</taxon>
        <taxon>Callorhinchus</taxon>
    </lineage>
</organism>
<keyword evidence="2" id="KW-0175">Coiled coil</keyword>
<evidence type="ECO:0000313" key="5">
    <source>
        <dbReference type="Ensembl" id="ENSCMIP00000014116.1"/>
    </source>
</evidence>
<reference evidence="5" key="5">
    <citation type="submission" date="2025-09" db="UniProtKB">
        <authorList>
            <consortium name="Ensembl"/>
        </authorList>
    </citation>
    <scope>IDENTIFICATION</scope>
</reference>
<dbReference type="PANTHER" id="PTHR15228">
    <property type="entry name" value="SPERMATHECAL PHYSIOLOGY VARIANT"/>
    <property type="match status" value="1"/>
</dbReference>
<accession>A0A4W3HE05</accession>
<reference evidence="5" key="4">
    <citation type="submission" date="2025-08" db="UniProtKB">
        <authorList>
            <consortium name="Ensembl"/>
        </authorList>
    </citation>
    <scope>IDENTIFICATION</scope>
</reference>
<dbReference type="InterPro" id="IPR000198">
    <property type="entry name" value="RhoGAP_dom"/>
</dbReference>
<feature type="region of interest" description="Disordered" evidence="3">
    <location>
        <begin position="261"/>
        <end position="291"/>
    </location>
</feature>
<evidence type="ECO:0000313" key="6">
    <source>
        <dbReference type="Proteomes" id="UP000314986"/>
    </source>
</evidence>
<dbReference type="InterPro" id="IPR051025">
    <property type="entry name" value="RhoGAP"/>
</dbReference>
<dbReference type="GO" id="GO:0035313">
    <property type="term" value="P:wound healing, spreading of epidermal cells"/>
    <property type="evidence" value="ECO:0007669"/>
    <property type="project" value="TreeGrafter"/>
</dbReference>
<feature type="coiled-coil region" evidence="2">
    <location>
        <begin position="330"/>
        <end position="406"/>
    </location>
</feature>
<dbReference type="GO" id="GO:0005925">
    <property type="term" value="C:focal adhesion"/>
    <property type="evidence" value="ECO:0007669"/>
    <property type="project" value="TreeGrafter"/>
</dbReference>
<dbReference type="GO" id="GO:1900028">
    <property type="term" value="P:negative regulation of ruffle assembly"/>
    <property type="evidence" value="ECO:0007669"/>
    <property type="project" value="TreeGrafter"/>
</dbReference>
<dbReference type="GO" id="GO:0005096">
    <property type="term" value="F:GTPase activator activity"/>
    <property type="evidence" value="ECO:0007669"/>
    <property type="project" value="UniProtKB-KW"/>
</dbReference>
<dbReference type="AlphaFoldDB" id="A0A4W3HE05"/>
<keyword evidence="1" id="KW-0343">GTPase activation</keyword>
<dbReference type="PANTHER" id="PTHR15228:SF19">
    <property type="entry name" value="RHO GTPASE-ACTIVATING PROTEIN 24"/>
    <property type="match status" value="1"/>
</dbReference>
<evidence type="ECO:0000256" key="3">
    <source>
        <dbReference type="SAM" id="MobiDB-lite"/>
    </source>
</evidence>
<feature type="domain" description="Rho-GAP" evidence="4">
    <location>
        <begin position="1"/>
        <end position="47"/>
    </location>
</feature>
<dbReference type="Ensembl" id="ENSCMIT00000014421.1">
    <property type="protein sequence ID" value="ENSCMIP00000014116.1"/>
    <property type="gene ID" value="ENSCMIG00000007032.1"/>
</dbReference>
<name>A0A4W3HE05_CALMI</name>